<evidence type="ECO:0000256" key="5">
    <source>
        <dbReference type="SAM" id="Coils"/>
    </source>
</evidence>
<dbReference type="InterPro" id="IPR041679">
    <property type="entry name" value="DNA2/NAM7-like_C"/>
</dbReference>
<evidence type="ECO:0000256" key="6">
    <source>
        <dbReference type="SAM" id="MobiDB-lite"/>
    </source>
</evidence>
<dbReference type="InterPro" id="IPR041677">
    <property type="entry name" value="DNA2/NAM7_AAA_11"/>
</dbReference>
<dbReference type="FunFam" id="3.40.50.300:FF:000216">
    <property type="entry name" value="Type VII secretion ATPase EccA"/>
    <property type="match status" value="3"/>
</dbReference>
<protein>
    <recommendedName>
        <fullName evidence="7">AAA+ ATPase domain-containing protein</fullName>
    </recommendedName>
</protein>
<keyword evidence="5" id="KW-0175">Coiled coil</keyword>
<dbReference type="FunFam" id="3.40.50.300:FF:001660">
    <property type="entry name" value="NF-X1 finger and helicase protein, putative"/>
    <property type="match status" value="1"/>
</dbReference>
<feature type="domain" description="AAA+ ATPase" evidence="7">
    <location>
        <begin position="480"/>
        <end position="838"/>
    </location>
</feature>
<feature type="compositionally biased region" description="Basic and acidic residues" evidence="6">
    <location>
        <begin position="1203"/>
        <end position="1231"/>
    </location>
</feature>
<keyword evidence="3" id="KW-0378">Hydrolase</keyword>
<dbReference type="GO" id="GO:0016887">
    <property type="term" value="F:ATP hydrolysis activity"/>
    <property type="evidence" value="ECO:0007669"/>
    <property type="project" value="InterPro"/>
</dbReference>
<dbReference type="Pfam" id="PF13087">
    <property type="entry name" value="AAA_12"/>
    <property type="match status" value="1"/>
</dbReference>
<feature type="compositionally biased region" description="Low complexity" evidence="6">
    <location>
        <begin position="2131"/>
        <end position="2161"/>
    </location>
</feature>
<dbReference type="Pfam" id="PF17866">
    <property type="entry name" value="AAA_lid_6"/>
    <property type="match status" value="2"/>
</dbReference>
<dbReference type="EMBL" id="NLAX01000010">
    <property type="protein sequence ID" value="PKS09397.1"/>
    <property type="molecule type" value="Genomic_DNA"/>
</dbReference>
<dbReference type="Gene3D" id="3.40.50.300">
    <property type="entry name" value="P-loop containing nucleotide triphosphate hydrolases"/>
    <property type="match status" value="5"/>
</dbReference>
<comment type="similarity">
    <text evidence="1">Belongs to the CbxX/CfxQ family.</text>
</comment>
<evidence type="ECO:0000256" key="3">
    <source>
        <dbReference type="ARBA" id="ARBA00022806"/>
    </source>
</evidence>
<keyword evidence="2" id="KW-0547">Nucleotide-binding</keyword>
<feature type="region of interest" description="Disordered" evidence="6">
    <location>
        <begin position="1203"/>
        <end position="1247"/>
    </location>
</feature>
<dbReference type="Pfam" id="PF00004">
    <property type="entry name" value="AAA"/>
    <property type="match status" value="3"/>
</dbReference>
<feature type="domain" description="AAA+ ATPase" evidence="7">
    <location>
        <begin position="1864"/>
        <end position="1997"/>
    </location>
</feature>
<feature type="coiled-coil region" evidence="5">
    <location>
        <begin position="2221"/>
        <end position="2248"/>
    </location>
</feature>
<dbReference type="Proteomes" id="UP000233524">
    <property type="component" value="Unassembled WGS sequence"/>
</dbReference>
<dbReference type="SUPFAM" id="SSF52540">
    <property type="entry name" value="P-loop containing nucleoside triphosphate hydrolases"/>
    <property type="match status" value="4"/>
</dbReference>
<proteinExistence type="inferred from homology"/>
<dbReference type="InterPro" id="IPR003593">
    <property type="entry name" value="AAA+_ATPase"/>
</dbReference>
<accession>A0A2N3NAH1</accession>
<dbReference type="Pfam" id="PF13086">
    <property type="entry name" value="AAA_11"/>
    <property type="match status" value="1"/>
</dbReference>
<dbReference type="PANTHER" id="PTHR43392">
    <property type="entry name" value="AAA-TYPE ATPASE FAMILY PROTEIN / ANKYRIN REPEAT FAMILY PROTEIN"/>
    <property type="match status" value="1"/>
</dbReference>
<dbReference type="GO" id="GO:0004386">
    <property type="term" value="F:helicase activity"/>
    <property type="evidence" value="ECO:0007669"/>
    <property type="project" value="InterPro"/>
</dbReference>
<dbReference type="OrthoDB" id="2423195at2759"/>
<keyword evidence="3" id="KW-0347">Helicase</keyword>
<gene>
    <name evidence="8" type="ORF">jhhlp_004012</name>
</gene>
<dbReference type="InterPro" id="IPR000641">
    <property type="entry name" value="CbxX/CfxQ"/>
</dbReference>
<dbReference type="InterPro" id="IPR003959">
    <property type="entry name" value="ATPase_AAA_core"/>
</dbReference>
<dbReference type="VEuPathDB" id="FungiDB:jhhlp_004012"/>
<dbReference type="CDD" id="cd18808">
    <property type="entry name" value="SF1_C_Upf1"/>
    <property type="match status" value="1"/>
</dbReference>
<reference evidence="8 9" key="1">
    <citation type="journal article" date="2017" name="G3 (Bethesda)">
        <title>First Draft Genome Sequence of the Pathogenic Fungus Lomentospora prolificans (Formerly Scedosporium prolificans).</title>
        <authorList>
            <person name="Luo R."/>
            <person name="Zimin A."/>
            <person name="Workman R."/>
            <person name="Fan Y."/>
            <person name="Pertea G."/>
            <person name="Grossman N."/>
            <person name="Wear M.P."/>
            <person name="Jia B."/>
            <person name="Miller H."/>
            <person name="Casadevall A."/>
            <person name="Timp W."/>
            <person name="Zhang S.X."/>
            <person name="Salzberg S.L."/>
        </authorList>
    </citation>
    <scope>NUCLEOTIDE SEQUENCE [LARGE SCALE GENOMIC DNA]</scope>
    <source>
        <strain evidence="8 9">JHH-5317</strain>
    </source>
</reference>
<dbReference type="Gene3D" id="1.10.8.60">
    <property type="match status" value="2"/>
</dbReference>
<dbReference type="InParanoid" id="A0A2N3NAH1"/>
<dbReference type="InterPro" id="IPR050773">
    <property type="entry name" value="CbxX/CfxQ_RuBisCO_ESX"/>
</dbReference>
<keyword evidence="4" id="KW-0067">ATP-binding</keyword>
<feature type="domain" description="AAA+ ATPase" evidence="7">
    <location>
        <begin position="1308"/>
        <end position="1442"/>
    </location>
</feature>
<keyword evidence="9" id="KW-1185">Reference proteome</keyword>
<dbReference type="SMART" id="SM00382">
    <property type="entry name" value="AAA"/>
    <property type="match status" value="4"/>
</dbReference>
<dbReference type="InterPro" id="IPR027417">
    <property type="entry name" value="P-loop_NTPase"/>
</dbReference>
<sequence>MAARVVPTGPRSYKNSRQNAQLKAFLEGKRQVASSIDGQHFLESVCSQEEASAVVERLIISTQGLEAIARAVRCDLSLEYVQTYAARFVLHISAPAVKMLNSGLFLDKILQRVVEPPTFVIELLGFYKEGKLNDEGIEALAWLSLELISSSTLPTDDVKPEIRASINNGALQKSENPNIRAYGYKIEKRCRLLVSSGSTDVPGGPGGRHDNDFEDFRKISVYPTRDELLYTAMPYYRLAAEIVEVPIKDRPRAHLDNQFRLLREDMLDVLKHDIQVATGVKKWGRKQPLVLGGLKLVHIHLRTSFNPSARVSLIVACTTGLEKLTTMPIAERKKFLKGQYGFLKHQSFGAFCKKKEPFAFGFVWRDEDKLAAARPLVEIQISHTEALGEVVKGLASREPIDFISVDTPMFAYEPVLEQLKDIKELPLEESLLDVAAATSTDFKPKKDVSALIERLKHGGDCIGSHSVDKAQLDSLIAAFSQAVSLIQGPPGTGKSYVGALFVKFAVRANMRVLLLSFTNHALDQFLEDLISLGLPEHAMVRLGSKSKEETASLSLHKQGGIGKRTYAQRAAREELESYIQGLSEKLKSIESVDYPSHASLLNYLQWEEPDAYQALSFDAKTSDGFSAATGKKNKADPGHLLKKWLKGNPPGPFWDRSQGKKGEYWQLPVDERQKLYNKWQKNIIDGQLAEIVELGTEFSKARSSLENLYVQGNIAVIEAKQIVACTTTAAAKYPEYIKAANPDVVVVEEAGEILEAHVLTALSPGVKQLVLIGDHKQLRPKINKYDLSVEKGTGYNLNMSLFERLILSGHPHTVLKKQHRMHPEISAFPRMLTYPDLEDGAKTKDRSPPRGLQSRVIFVDHEKPEQNYKDLSDRRDMGSTTSRQNTFEAKMVLKLVKYLVQQRYNTNQIAVLTPYLAQLRLLRELLSKDNDPVLADPDSAELRKAGLLTEAAAKVGKGKIRLSTIDNYQGEESDVIIISLTRSNTRGDIGFLSATERLNVLLTRSREVLIIIGHMDTFLESKKGGAHWQKFFNKLKENDQLHDGVPIVCQNHPATRSLLRCPEDFDVKCPDGGCSEPWLTLYDGSGAILNCGNHQCDRKCHVLLDHSNVVCRFPVERTCNKGHKYKDTCGSKTACRPCAKAKEDIVRRAKRDQKLEEERRAKQAVYERELDKVKDEPDHEKRLMKYRAEDKSRQDSLKKYKEAVEQARRANENEERKKEREAKAKIAKESEQSCAQNGDTQDGEEDVVFPPTNANQEWAYMKKVEGQSSPPLDALMKMIGLESVKETFLGTKSRVDTVLRQEISLGEERFSCSLLGNPGTGKTTVARIYAQFLTSVGVLPGAKFEETTGSKLSSGGVQGCQTLLDDIQNDGGGVLFIDEAYQLTSGNNPGGKGVLDYLLAEVENLTGKVVFVLAGYTKQMESFFAHNPGLPSRFPIEMKFEDYTDDELLKILKLKINNKFGGRMRAEEGLDGLFCRIVSRRIGHGRGRDGFGNAREVENALSRICNRQADRLRKQRRSGKAPDDLLLTKEDLIGPEPGNALANSKAWKKLNSLIGLQSVKDSVKSLLDTAQSNYHRELKEEPPIDYSLNKVFLGSPGTGKTTVAKLYGQILVDLGLLSNGEVVVKNPSDFVGGHLGQSEQQTKGILAATRGKVLVIDEAYGLYGGAGKSSSGLSDPYRTAAIDTIVAEVQSTPGEDRCVLLLGYKDQMEAMFQNVNPGLSRRFPLSSAFMFEDFSKDELSKILDLKLTGAGFKATTEGKEVALEVLERARNRPNFGNGGEVDILLDHAKQSHQTRVSHGKVREHNLLEAIDFDAKFDRAERSDTNIRTLFKDSVGCDRLISVLEGYQSQVRTMRKHKLDPRDAVPFNFLFRGPPGTGKTTTARKMGQVYYDMGFLATTEVVECSATDLIGEYVGQTGPKVQATLDKGLGRVLFIDEAYRLAEGHFAKEAVDELVDCVTKTKYMAKMVIILAGYDNDINRLLSVNPGLSSRFPAVVPFYSLTAEECLTLLKKMLQQKKTEVENRSPGSTIDLSALVDMRLELRSRLLSILNGLAALDSWGNARDINTLKENMIGRVFAKDTDKLVLTEETLTDELSAMYTERLNRESSTLTTRHLPHHPAALQPRTQLCDRAPQAPSFSTSSSTTAAKPEPAATSKENAAPAAAPPAPSDSANAGRDPGVTDEVWAQLELDKQAARAREAHYQSLVQKTQDADDADDDEELRQKILDELFEEKKRREEEQKKLEKLKAIGVCPVGFNWVRQGGGYRCTGGSHFMADGAF</sequence>
<dbReference type="InterPro" id="IPR047187">
    <property type="entry name" value="SF1_C_Upf1"/>
</dbReference>
<dbReference type="CDD" id="cd00009">
    <property type="entry name" value="AAA"/>
    <property type="match status" value="3"/>
</dbReference>
<comment type="caution">
    <text evidence="8">The sequence shown here is derived from an EMBL/GenBank/DDBJ whole genome shotgun (WGS) entry which is preliminary data.</text>
</comment>
<evidence type="ECO:0000259" key="7">
    <source>
        <dbReference type="SMART" id="SM00382"/>
    </source>
</evidence>
<evidence type="ECO:0000256" key="2">
    <source>
        <dbReference type="ARBA" id="ARBA00022741"/>
    </source>
</evidence>
<name>A0A2N3NAH1_9PEZI</name>
<dbReference type="GO" id="GO:0005524">
    <property type="term" value="F:ATP binding"/>
    <property type="evidence" value="ECO:0007669"/>
    <property type="project" value="UniProtKB-KW"/>
</dbReference>
<evidence type="ECO:0000313" key="9">
    <source>
        <dbReference type="Proteomes" id="UP000233524"/>
    </source>
</evidence>
<dbReference type="FunFam" id="1.10.8.60:FF:000159">
    <property type="entry name" value="p-loop containing nucleoside triphosphate hydrolase protein"/>
    <property type="match status" value="1"/>
</dbReference>
<dbReference type="InterPro" id="IPR041627">
    <property type="entry name" value="AAA_lid_6"/>
</dbReference>
<feature type="region of interest" description="Disordered" evidence="6">
    <location>
        <begin position="2103"/>
        <end position="2178"/>
    </location>
</feature>
<dbReference type="FunFam" id="1.10.8.60:FF:000160">
    <property type="entry name" value="WGS project CABT00000000 data, contig 2.55"/>
    <property type="match status" value="1"/>
</dbReference>
<organism evidence="8 9">
    <name type="scientific">Lomentospora prolificans</name>
    <dbReference type="NCBI Taxonomy" id="41688"/>
    <lineage>
        <taxon>Eukaryota</taxon>
        <taxon>Fungi</taxon>
        <taxon>Dikarya</taxon>
        <taxon>Ascomycota</taxon>
        <taxon>Pezizomycotina</taxon>
        <taxon>Sordariomycetes</taxon>
        <taxon>Hypocreomycetidae</taxon>
        <taxon>Microascales</taxon>
        <taxon>Microascaceae</taxon>
        <taxon>Lomentospora</taxon>
    </lineage>
</organism>
<dbReference type="PANTHER" id="PTHR43392:SF2">
    <property type="entry name" value="AAA-TYPE ATPASE FAMILY PROTEIN _ ANKYRIN REPEAT FAMILY PROTEIN"/>
    <property type="match status" value="1"/>
</dbReference>
<dbReference type="STRING" id="41688.A0A2N3NAH1"/>
<evidence type="ECO:0000256" key="4">
    <source>
        <dbReference type="ARBA" id="ARBA00022840"/>
    </source>
</evidence>
<dbReference type="CDD" id="cd17936">
    <property type="entry name" value="EEXXEc_NFX1"/>
    <property type="match status" value="1"/>
</dbReference>
<evidence type="ECO:0000256" key="1">
    <source>
        <dbReference type="ARBA" id="ARBA00010378"/>
    </source>
</evidence>
<evidence type="ECO:0000313" key="8">
    <source>
        <dbReference type="EMBL" id="PKS09397.1"/>
    </source>
</evidence>
<feature type="domain" description="AAA+ ATPase" evidence="7">
    <location>
        <begin position="1586"/>
        <end position="1706"/>
    </location>
</feature>
<dbReference type="PRINTS" id="PR00819">
    <property type="entry name" value="CBXCFQXSUPER"/>
</dbReference>